<sequence>MASFGLTLSGLGLSGNPPSSPTDSISSPTGTVPTSALILECSVAKTINEIILLNDNLTGCLPPEIGFLNKLTVFDVSFNHLQGPLPSTVGHMRSLEQLDVAHNSLTGLIPATVCQLPRLHNKWVPIFLLLQPTMSNNIFFFLVIQNQASQLSAPGTYHHH</sequence>
<evidence type="ECO:0000313" key="1">
    <source>
        <dbReference type="EMBL" id="KAI8028220.1"/>
    </source>
</evidence>
<proteinExistence type="predicted"/>
<accession>A0ACC0IRY2</accession>
<reference evidence="1 2" key="1">
    <citation type="journal article" date="2022" name="Plant J.">
        <title>Chromosome-level genome of Camellia lanceoleosa provides a valuable resource for understanding genome evolution and self-incompatibility.</title>
        <authorList>
            <person name="Gong W."/>
            <person name="Xiao S."/>
            <person name="Wang L."/>
            <person name="Liao Z."/>
            <person name="Chang Y."/>
            <person name="Mo W."/>
            <person name="Hu G."/>
            <person name="Li W."/>
            <person name="Zhao G."/>
            <person name="Zhu H."/>
            <person name="Hu X."/>
            <person name="Ji K."/>
            <person name="Xiang X."/>
            <person name="Song Q."/>
            <person name="Yuan D."/>
            <person name="Jin S."/>
            <person name="Zhang L."/>
        </authorList>
    </citation>
    <scope>NUCLEOTIDE SEQUENCE [LARGE SCALE GENOMIC DNA]</scope>
    <source>
        <strain evidence="1">SQ_2022a</strain>
    </source>
</reference>
<dbReference type="Proteomes" id="UP001060215">
    <property type="component" value="Chromosome 3"/>
</dbReference>
<dbReference type="EMBL" id="CM045760">
    <property type="protein sequence ID" value="KAI8028220.1"/>
    <property type="molecule type" value="Genomic_DNA"/>
</dbReference>
<evidence type="ECO:0000313" key="2">
    <source>
        <dbReference type="Proteomes" id="UP001060215"/>
    </source>
</evidence>
<protein>
    <submittedName>
        <fullName evidence="1">Leucine-rich repeat extensin-like protein 2</fullName>
    </submittedName>
</protein>
<organism evidence="1 2">
    <name type="scientific">Camellia lanceoleosa</name>
    <dbReference type="NCBI Taxonomy" id="1840588"/>
    <lineage>
        <taxon>Eukaryota</taxon>
        <taxon>Viridiplantae</taxon>
        <taxon>Streptophyta</taxon>
        <taxon>Embryophyta</taxon>
        <taxon>Tracheophyta</taxon>
        <taxon>Spermatophyta</taxon>
        <taxon>Magnoliopsida</taxon>
        <taxon>eudicotyledons</taxon>
        <taxon>Gunneridae</taxon>
        <taxon>Pentapetalae</taxon>
        <taxon>asterids</taxon>
        <taxon>Ericales</taxon>
        <taxon>Theaceae</taxon>
        <taxon>Camellia</taxon>
    </lineage>
</organism>
<keyword evidence="2" id="KW-1185">Reference proteome</keyword>
<comment type="caution">
    <text evidence="1">The sequence shown here is derived from an EMBL/GenBank/DDBJ whole genome shotgun (WGS) entry which is preliminary data.</text>
</comment>
<name>A0ACC0IRY2_9ERIC</name>
<gene>
    <name evidence="1" type="ORF">LOK49_LG02G01134</name>
</gene>